<protein>
    <recommendedName>
        <fullName evidence="5">Repeat domain-containing protein</fullName>
    </recommendedName>
</protein>
<accession>A0A1G7T2Q2</accession>
<dbReference type="RefSeq" id="WP_090020677.1">
    <property type="nucleotide sequence ID" value="NZ_FNCE01000008.1"/>
</dbReference>
<reference evidence="3 4" key="1">
    <citation type="submission" date="2016-10" db="EMBL/GenBank/DDBJ databases">
        <authorList>
            <person name="de Groot N.N."/>
        </authorList>
    </citation>
    <scope>NUCLEOTIDE SEQUENCE [LARGE SCALE GENOMIC DNA]</scope>
    <source>
        <strain evidence="3 4">DSM 25584</strain>
    </source>
</reference>
<evidence type="ECO:0000256" key="2">
    <source>
        <dbReference type="SAM" id="SignalP"/>
    </source>
</evidence>
<name>A0A1G7T2Q2_9PROT</name>
<keyword evidence="2" id="KW-0732">Signal</keyword>
<organism evidence="3 4">
    <name type="scientific">Limimonas halophila</name>
    <dbReference type="NCBI Taxonomy" id="1082479"/>
    <lineage>
        <taxon>Bacteria</taxon>
        <taxon>Pseudomonadati</taxon>
        <taxon>Pseudomonadota</taxon>
        <taxon>Alphaproteobacteria</taxon>
        <taxon>Rhodospirillales</taxon>
        <taxon>Rhodovibrionaceae</taxon>
        <taxon>Limimonas</taxon>
    </lineage>
</organism>
<gene>
    <name evidence="3" type="ORF">SAMN05216241_10854</name>
</gene>
<evidence type="ECO:0008006" key="5">
    <source>
        <dbReference type="Google" id="ProtNLM"/>
    </source>
</evidence>
<keyword evidence="4" id="KW-1185">Reference proteome</keyword>
<evidence type="ECO:0000313" key="3">
    <source>
        <dbReference type="EMBL" id="SDG29372.1"/>
    </source>
</evidence>
<feature type="region of interest" description="Disordered" evidence="1">
    <location>
        <begin position="212"/>
        <end position="231"/>
    </location>
</feature>
<evidence type="ECO:0000256" key="1">
    <source>
        <dbReference type="SAM" id="MobiDB-lite"/>
    </source>
</evidence>
<feature type="chain" id="PRO_5011489417" description="Repeat domain-containing protein" evidence="2">
    <location>
        <begin position="23"/>
        <end position="497"/>
    </location>
</feature>
<proteinExistence type="predicted"/>
<evidence type="ECO:0000313" key="4">
    <source>
        <dbReference type="Proteomes" id="UP000199415"/>
    </source>
</evidence>
<dbReference type="EMBL" id="FNCE01000008">
    <property type="protein sequence ID" value="SDG29372.1"/>
    <property type="molecule type" value="Genomic_DNA"/>
</dbReference>
<feature type="region of interest" description="Disordered" evidence="1">
    <location>
        <begin position="116"/>
        <end position="175"/>
    </location>
</feature>
<dbReference type="Proteomes" id="UP000199415">
    <property type="component" value="Unassembled WGS sequence"/>
</dbReference>
<feature type="signal peptide" evidence="2">
    <location>
        <begin position="1"/>
        <end position="22"/>
    </location>
</feature>
<sequence>MFRRACLTAAVALPLAASAALAASGGWPQVWDRLDSWDGASKVVVASDYGNPYAVPAFQKLVNGLLDRGFTVLQSEDPDGLPDDAGLHAELRKTGSGPVLAITRRSNGAIVALAPVKGKPQPGAGQGASASGGQQTSAKGTQATTGTGQATTTRSGGTQSTRQAAMRPRRLDVQGHPRRLAITSAPGETLSLALLYRNRLEVADLEQGQLVKRTSHRPGTGTGRALHVGAGDVNDDGATEIAATWGHDFSPEKGTVTRVHSRIFQERGLNPVGGDYRGFLRVVDSGLYGQRRTETETFAGSVERLRLSGGEVSREASDGAFAGADIFDATPVDDSTVALWTGPGRMQLGRRGSGSAVSASAAVGLGEMAHPWLLTMRDEPKVITGPEADYGTEYDKRVVLPRRVRVAENGDIYTIERKRSPGLMGLTGSRGKDRVVRLAAKQRGLRQAGGFPPLDWFVLDFDLVELERGGPAAVVLANQARDGSGDAAIFLMGFPES</sequence>
<feature type="compositionally biased region" description="Low complexity" evidence="1">
    <location>
        <begin position="116"/>
        <end position="163"/>
    </location>
</feature>
<dbReference type="AlphaFoldDB" id="A0A1G7T2Q2"/>